<evidence type="ECO:0000256" key="1">
    <source>
        <dbReference type="ARBA" id="ARBA00001947"/>
    </source>
</evidence>
<keyword evidence="4" id="KW-0645">Protease</keyword>
<evidence type="ECO:0000256" key="6">
    <source>
        <dbReference type="ARBA" id="ARBA00022801"/>
    </source>
</evidence>
<dbReference type="Gene3D" id="2.30.250.10">
    <property type="entry name" value="Aminopeptidase i, Domain 2"/>
    <property type="match status" value="1"/>
</dbReference>
<dbReference type="PANTHER" id="PTHR28570:SF15">
    <property type="entry name" value="ASPARTYL AMINOPEPTIDASE"/>
    <property type="match status" value="1"/>
</dbReference>
<evidence type="ECO:0000313" key="11">
    <source>
        <dbReference type="Proteomes" id="UP001497512"/>
    </source>
</evidence>
<reference evidence="10" key="1">
    <citation type="submission" date="2024-02" db="EMBL/GenBank/DDBJ databases">
        <authorList>
            <consortium name="ELIXIR-Norway"/>
            <consortium name="Elixir Norway"/>
        </authorList>
    </citation>
    <scope>NUCLEOTIDE SEQUENCE</scope>
</reference>
<protein>
    <recommendedName>
        <fullName evidence="12">Aspartyl aminopeptidase</fullName>
    </recommendedName>
</protein>
<evidence type="ECO:0000256" key="4">
    <source>
        <dbReference type="ARBA" id="ARBA00022670"/>
    </source>
</evidence>
<comment type="cofactor">
    <cofactor evidence="1">
        <name>Zn(2+)</name>
        <dbReference type="ChEBI" id="CHEBI:29105"/>
    </cofactor>
</comment>
<keyword evidence="5" id="KW-0479">Metal-binding</keyword>
<keyword evidence="11" id="KW-1185">Reference proteome</keyword>
<evidence type="ECO:0000313" key="10">
    <source>
        <dbReference type="EMBL" id="CAK9208520.1"/>
    </source>
</evidence>
<gene>
    <name evidence="10" type="ORF">CSSPTR1EN2_LOCUS9224</name>
</gene>
<dbReference type="PANTHER" id="PTHR28570">
    <property type="entry name" value="ASPARTYL AMINOPEPTIDASE"/>
    <property type="match status" value="1"/>
</dbReference>
<evidence type="ECO:0000256" key="5">
    <source>
        <dbReference type="ARBA" id="ARBA00022723"/>
    </source>
</evidence>
<feature type="region of interest" description="Disordered" evidence="9">
    <location>
        <begin position="244"/>
        <end position="267"/>
    </location>
</feature>
<keyword evidence="6" id="KW-0378">Hydrolase</keyword>
<dbReference type="Pfam" id="PF02127">
    <property type="entry name" value="Peptidase_M18"/>
    <property type="match status" value="1"/>
</dbReference>
<dbReference type="InterPro" id="IPR023358">
    <property type="entry name" value="Peptidase_M18_dom2"/>
</dbReference>
<dbReference type="EMBL" id="OZ019909">
    <property type="protein sequence ID" value="CAK9208520.1"/>
    <property type="molecule type" value="Genomic_DNA"/>
</dbReference>
<dbReference type="Gene3D" id="3.40.630.10">
    <property type="entry name" value="Zn peptidases"/>
    <property type="match status" value="1"/>
</dbReference>
<evidence type="ECO:0000256" key="2">
    <source>
        <dbReference type="ARBA" id="ARBA00008290"/>
    </source>
</evidence>
<keyword evidence="7" id="KW-0862">Zinc</keyword>
<comment type="similarity">
    <text evidence="2">Belongs to the peptidase M18 family.</text>
</comment>
<keyword evidence="3" id="KW-0031">Aminopeptidase</keyword>
<name>A0ABP0TZ82_9BRYO</name>
<dbReference type="CDD" id="cd05658">
    <property type="entry name" value="M18_DAP"/>
    <property type="match status" value="1"/>
</dbReference>
<evidence type="ECO:0000256" key="3">
    <source>
        <dbReference type="ARBA" id="ARBA00022438"/>
    </source>
</evidence>
<evidence type="ECO:0000256" key="9">
    <source>
        <dbReference type="SAM" id="MobiDB-lite"/>
    </source>
</evidence>
<organism evidence="10 11">
    <name type="scientific">Sphagnum troendelagicum</name>
    <dbReference type="NCBI Taxonomy" id="128251"/>
    <lineage>
        <taxon>Eukaryota</taxon>
        <taxon>Viridiplantae</taxon>
        <taxon>Streptophyta</taxon>
        <taxon>Embryophyta</taxon>
        <taxon>Bryophyta</taxon>
        <taxon>Sphagnophytina</taxon>
        <taxon>Sphagnopsida</taxon>
        <taxon>Sphagnales</taxon>
        <taxon>Sphagnaceae</taxon>
        <taxon>Sphagnum</taxon>
    </lineage>
</organism>
<dbReference type="InterPro" id="IPR001948">
    <property type="entry name" value="Peptidase_M18"/>
</dbReference>
<evidence type="ECO:0000256" key="7">
    <source>
        <dbReference type="ARBA" id="ARBA00022833"/>
    </source>
</evidence>
<dbReference type="PRINTS" id="PR00932">
    <property type="entry name" value="AMINO1PTASE"/>
</dbReference>
<dbReference type="Proteomes" id="UP001497512">
    <property type="component" value="Chromosome 17"/>
</dbReference>
<evidence type="ECO:0000256" key="8">
    <source>
        <dbReference type="ARBA" id="ARBA00023049"/>
    </source>
</evidence>
<dbReference type="SUPFAM" id="SSF101821">
    <property type="entry name" value="Aminopeptidase/glucanase lid domain"/>
    <property type="match status" value="1"/>
</dbReference>
<evidence type="ECO:0008006" key="12">
    <source>
        <dbReference type="Google" id="ProtNLM"/>
    </source>
</evidence>
<proteinExistence type="inferred from homology"/>
<accession>A0ABP0TZ82</accession>
<dbReference type="SUPFAM" id="SSF53187">
    <property type="entry name" value="Zn-dependent exopeptidases"/>
    <property type="match status" value="1"/>
</dbReference>
<keyword evidence="8" id="KW-0482">Metalloprotease</keyword>
<sequence>MEDTSLCTPSFLIDSDLWEKFNLELRAACHWCTHHHTTTPAEAAKQLERGEGWPRDWISRKVKNSTRQFGGLFICPAPDCAGHSNPKGERRRRWFCRFCINRHLAVDLKSFFQFDEVQCKWIQVPNLICWHCLARLGDAVCVNCPQKHTKRAKTLKEPLLPTRALLSPAGISGVRAGSPLVILPAARHGDYDGVLSEGRVEPAAEGHSVDESNLSVGVRLGLPLHASPVSDLRFVGCGAHKQHQCHHQSQHHQQQQPPPPSSFFSEKGLHCHQSQASIIPHLLEFVNNSCTPFHATAEARRHLLGAGFQQLSECDEWALQPGGHYFFIRNMSSIFAFAIGHKYKPGNGFHVVAAHTDSPCPKLTPVSHSSKGSFLHVQVKTCGSGMWHTWFDRDLSVAGRVLLRRKDGELVHELVRVRRPILRIPSLPKLTERGLATEDGKAEIDAQFAPILAIQIESELTVPYDSESSMPVEHPEHTGHVYPQNRTPHHPLLIQVLAEELNCDVMEVADFELNVYDTQPGCVGGAREEFVFASRLDNLASSFCALWALLDTCREPSSLLDESGIHMVALFDIGEQGSDSVQGAGPQIMLQAMTRITRWLAQGTKTEGVVERAVRRSFIVAADMAPAMHPTQLCGMSQDDAFRQPKLFDGLVIKQDAVHSNTTNIVTSFLFQEVAKRNCIPIQSFTVLRDMGCCSTANPIFAAGYGIRIVDCGLPQLSMHSVREMCGAEDINTAFRHFRAFFQEFTSIDEQFRMDM</sequence>